<gene>
    <name evidence="1" type="ORF">GKE73_01385</name>
</gene>
<comment type="caution">
    <text evidence="1">The sequence shown here is derived from an EMBL/GenBank/DDBJ whole genome shotgun (WGS) entry which is preliminary data.</text>
</comment>
<dbReference type="RefSeq" id="WP_230368845.1">
    <property type="nucleotide sequence ID" value="NZ_WLYX01000001.1"/>
</dbReference>
<keyword evidence="2" id="KW-1185">Reference proteome</keyword>
<sequence>MANPNRADWLNDMDIWVITGPANAGKIELGYLITDIALGKGLDTLLAFNVREFSQVESLLKMRQIPPSMLVLVAEEWPIKDMLPQAERLFVLKEGDQDKVARIHQWAIDKGLMPAAEADHA</sequence>
<dbReference type="AlphaFoldDB" id="A0A844GB25"/>
<accession>A0A844GB25</accession>
<reference evidence="1 2" key="1">
    <citation type="submission" date="2019-11" db="EMBL/GenBank/DDBJ databases">
        <title>Draft genome sequence of Paludibacterium sp. dN18-1.</title>
        <authorList>
            <person name="Im W.-T."/>
        </authorList>
    </citation>
    <scope>NUCLEOTIDE SEQUENCE [LARGE SCALE GENOMIC DNA]</scope>
    <source>
        <strain evidence="2">dN 18-1</strain>
    </source>
</reference>
<evidence type="ECO:0000313" key="1">
    <source>
        <dbReference type="EMBL" id="MTD32438.1"/>
    </source>
</evidence>
<proteinExistence type="predicted"/>
<name>A0A844GB25_9NEIS</name>
<dbReference type="Proteomes" id="UP000446658">
    <property type="component" value="Unassembled WGS sequence"/>
</dbReference>
<organism evidence="1 2">
    <name type="scientific">Paludibacterium denitrificans</name>
    <dbReference type="NCBI Taxonomy" id="2675226"/>
    <lineage>
        <taxon>Bacteria</taxon>
        <taxon>Pseudomonadati</taxon>
        <taxon>Pseudomonadota</taxon>
        <taxon>Betaproteobacteria</taxon>
        <taxon>Neisseriales</taxon>
        <taxon>Chromobacteriaceae</taxon>
        <taxon>Paludibacterium</taxon>
    </lineage>
</organism>
<evidence type="ECO:0000313" key="2">
    <source>
        <dbReference type="Proteomes" id="UP000446658"/>
    </source>
</evidence>
<protein>
    <submittedName>
        <fullName evidence="1">Uncharacterized protein</fullName>
    </submittedName>
</protein>
<dbReference type="EMBL" id="WLYX01000001">
    <property type="protein sequence ID" value="MTD32438.1"/>
    <property type="molecule type" value="Genomic_DNA"/>
</dbReference>